<keyword evidence="2" id="KW-0238">DNA-binding</keyword>
<feature type="compositionally biased region" description="Polar residues" evidence="4">
    <location>
        <begin position="95"/>
        <end position="109"/>
    </location>
</feature>
<feature type="domain" description="HTH gntR-type" evidence="5">
    <location>
        <begin position="121"/>
        <end position="189"/>
    </location>
</feature>
<evidence type="ECO:0000313" key="7">
    <source>
        <dbReference type="Proteomes" id="UP001165136"/>
    </source>
</evidence>
<dbReference type="PANTHER" id="PTHR44846">
    <property type="entry name" value="MANNOSYL-D-GLYCERATE TRANSPORT/METABOLISM SYSTEM REPRESSOR MNGR-RELATED"/>
    <property type="match status" value="1"/>
</dbReference>
<dbReference type="InterPro" id="IPR036390">
    <property type="entry name" value="WH_DNA-bd_sf"/>
</dbReference>
<proteinExistence type="predicted"/>
<dbReference type="CDD" id="cd07377">
    <property type="entry name" value="WHTH_GntR"/>
    <property type="match status" value="1"/>
</dbReference>
<dbReference type="Proteomes" id="UP001165136">
    <property type="component" value="Unassembled WGS sequence"/>
</dbReference>
<dbReference type="PANTHER" id="PTHR44846:SF1">
    <property type="entry name" value="MANNOSYL-D-GLYCERATE TRANSPORT_METABOLISM SYSTEM REPRESSOR MNGR-RELATED"/>
    <property type="match status" value="1"/>
</dbReference>
<keyword evidence="1" id="KW-0805">Transcription regulation</keyword>
<name>A0A9W6RBZ1_9PSEU</name>
<dbReference type="EMBL" id="BSTI01000033">
    <property type="protein sequence ID" value="GLY71247.1"/>
    <property type="molecule type" value="Genomic_DNA"/>
</dbReference>
<dbReference type="SUPFAM" id="SSF46785">
    <property type="entry name" value="Winged helix' DNA-binding domain"/>
    <property type="match status" value="1"/>
</dbReference>
<keyword evidence="7" id="KW-1185">Reference proteome</keyword>
<dbReference type="InterPro" id="IPR036388">
    <property type="entry name" value="WH-like_DNA-bd_sf"/>
</dbReference>
<accession>A0A9W6RBZ1</accession>
<keyword evidence="3" id="KW-0804">Transcription</keyword>
<gene>
    <name evidence="6" type="ORF">Atai01_78660</name>
</gene>
<evidence type="ECO:0000256" key="1">
    <source>
        <dbReference type="ARBA" id="ARBA00023015"/>
    </source>
</evidence>
<dbReference type="GO" id="GO:0003700">
    <property type="term" value="F:DNA-binding transcription factor activity"/>
    <property type="evidence" value="ECO:0007669"/>
    <property type="project" value="InterPro"/>
</dbReference>
<dbReference type="InterPro" id="IPR050679">
    <property type="entry name" value="Bact_HTH_transcr_reg"/>
</dbReference>
<evidence type="ECO:0000259" key="5">
    <source>
        <dbReference type="PROSITE" id="PS50949"/>
    </source>
</evidence>
<sequence length="219" mass="24078">MVHLFEVEPAHPAGDPLTALCSKQFNPTNLEFVNEVTGMPCEVCLSRTPSPTPGRELSPLDSAPALNLHGTGEPHRKIDLQDHSTWLDEPERGNVTKTAPASGGTTEQNCPRFDPASDPLRYRYQLLADHLAHLITTGQLPPNKPLPAERRLADEYGVSLGTARRATEELRLRGLVYTLQSKGTFVLPNMQTYSAETTSATSTPNFGTRSRQTHIRISK</sequence>
<feature type="region of interest" description="Disordered" evidence="4">
    <location>
        <begin position="88"/>
        <end position="113"/>
    </location>
</feature>
<dbReference type="SMART" id="SM00345">
    <property type="entry name" value="HTH_GNTR"/>
    <property type="match status" value="1"/>
</dbReference>
<dbReference type="AlphaFoldDB" id="A0A9W6RBZ1"/>
<dbReference type="Gene3D" id="1.10.10.10">
    <property type="entry name" value="Winged helix-like DNA-binding domain superfamily/Winged helix DNA-binding domain"/>
    <property type="match status" value="1"/>
</dbReference>
<evidence type="ECO:0000256" key="4">
    <source>
        <dbReference type="SAM" id="MobiDB-lite"/>
    </source>
</evidence>
<dbReference type="GO" id="GO:0003677">
    <property type="term" value="F:DNA binding"/>
    <property type="evidence" value="ECO:0007669"/>
    <property type="project" value="UniProtKB-KW"/>
</dbReference>
<dbReference type="PRINTS" id="PR00035">
    <property type="entry name" value="HTHGNTR"/>
</dbReference>
<protein>
    <recommendedName>
        <fullName evidence="5">HTH gntR-type domain-containing protein</fullName>
    </recommendedName>
</protein>
<organism evidence="6 7">
    <name type="scientific">Amycolatopsis taiwanensis</name>
    <dbReference type="NCBI Taxonomy" id="342230"/>
    <lineage>
        <taxon>Bacteria</taxon>
        <taxon>Bacillati</taxon>
        <taxon>Actinomycetota</taxon>
        <taxon>Actinomycetes</taxon>
        <taxon>Pseudonocardiales</taxon>
        <taxon>Pseudonocardiaceae</taxon>
        <taxon>Amycolatopsis</taxon>
    </lineage>
</organism>
<dbReference type="Pfam" id="PF00392">
    <property type="entry name" value="GntR"/>
    <property type="match status" value="1"/>
</dbReference>
<comment type="caution">
    <text evidence="6">The sequence shown here is derived from an EMBL/GenBank/DDBJ whole genome shotgun (WGS) entry which is preliminary data.</text>
</comment>
<evidence type="ECO:0000313" key="6">
    <source>
        <dbReference type="EMBL" id="GLY71247.1"/>
    </source>
</evidence>
<feature type="region of interest" description="Disordered" evidence="4">
    <location>
        <begin position="196"/>
        <end position="219"/>
    </location>
</feature>
<feature type="region of interest" description="Disordered" evidence="4">
    <location>
        <begin position="49"/>
        <end position="76"/>
    </location>
</feature>
<evidence type="ECO:0000256" key="3">
    <source>
        <dbReference type="ARBA" id="ARBA00023163"/>
    </source>
</evidence>
<evidence type="ECO:0000256" key="2">
    <source>
        <dbReference type="ARBA" id="ARBA00023125"/>
    </source>
</evidence>
<dbReference type="InterPro" id="IPR000524">
    <property type="entry name" value="Tscrpt_reg_HTH_GntR"/>
</dbReference>
<dbReference type="GO" id="GO:0045892">
    <property type="term" value="P:negative regulation of DNA-templated transcription"/>
    <property type="evidence" value="ECO:0007669"/>
    <property type="project" value="TreeGrafter"/>
</dbReference>
<dbReference type="PROSITE" id="PS50949">
    <property type="entry name" value="HTH_GNTR"/>
    <property type="match status" value="1"/>
</dbReference>
<reference evidence="6" key="1">
    <citation type="submission" date="2023-03" db="EMBL/GenBank/DDBJ databases">
        <title>Amycolatopsis taiwanensis NBRC 103393.</title>
        <authorList>
            <person name="Ichikawa N."/>
            <person name="Sato H."/>
            <person name="Tonouchi N."/>
        </authorList>
    </citation>
    <scope>NUCLEOTIDE SEQUENCE</scope>
    <source>
        <strain evidence="6">NBRC 103393</strain>
    </source>
</reference>